<keyword evidence="1" id="KW-0472">Membrane</keyword>
<keyword evidence="1" id="KW-1133">Transmembrane helix</keyword>
<accession>A0A7T3KVK4</accession>
<proteinExistence type="predicted"/>
<keyword evidence="1" id="KW-0812">Transmembrane</keyword>
<dbReference type="RefSeq" id="WP_198062177.1">
    <property type="nucleotide sequence ID" value="NZ_CP065856.1"/>
</dbReference>
<feature type="transmembrane region" description="Helical" evidence="1">
    <location>
        <begin position="35"/>
        <end position="53"/>
    </location>
</feature>
<evidence type="ECO:0000313" key="2">
    <source>
        <dbReference type="EMBL" id="QPV63387.1"/>
    </source>
</evidence>
<organism evidence="2 3">
    <name type="scientific">Halosimplex litoreum</name>
    <dbReference type="NCBI Taxonomy" id="1198301"/>
    <lineage>
        <taxon>Archaea</taxon>
        <taxon>Methanobacteriati</taxon>
        <taxon>Methanobacteriota</taxon>
        <taxon>Stenosarchaea group</taxon>
        <taxon>Halobacteria</taxon>
        <taxon>Halobacteriales</taxon>
        <taxon>Haloarculaceae</taxon>
        <taxon>Halosimplex</taxon>
    </lineage>
</organism>
<dbReference type="AlphaFoldDB" id="A0A7T3KVK4"/>
<protein>
    <submittedName>
        <fullName evidence="2">Uncharacterized protein</fullName>
    </submittedName>
</protein>
<feature type="transmembrane region" description="Helical" evidence="1">
    <location>
        <begin position="65"/>
        <end position="85"/>
    </location>
</feature>
<reference evidence="2 3" key="1">
    <citation type="submission" date="2020-12" db="EMBL/GenBank/DDBJ databases">
        <title>Halosimplex halophilum sp. nov. and Halosimplex salinum sp. nov., two new members of the genus Halosimplex.</title>
        <authorList>
            <person name="Cui H.L."/>
        </authorList>
    </citation>
    <scope>NUCLEOTIDE SEQUENCE [LARGE SCALE GENOMIC DNA]</scope>
    <source>
        <strain evidence="2 3">YGH94</strain>
    </source>
</reference>
<feature type="transmembrane region" description="Helical" evidence="1">
    <location>
        <begin position="6"/>
        <end position="23"/>
    </location>
</feature>
<sequence length="102" mass="11227">MVPEMADYALVVAYLLLIGVFAVRYRRGEISGRELPIYLGMCLTWLAYGLLQVTQDGPVPTGTTLNYGLDAFAVVLLVAGIYLLYRGWRHDTGEVESEVANG</sequence>
<name>A0A7T3KVK4_9EURY</name>
<evidence type="ECO:0000256" key="1">
    <source>
        <dbReference type="SAM" id="Phobius"/>
    </source>
</evidence>
<dbReference type="OrthoDB" id="293355at2157"/>
<evidence type="ECO:0000313" key="3">
    <source>
        <dbReference type="Proteomes" id="UP000595001"/>
    </source>
</evidence>
<dbReference type="GeneID" id="60587180"/>
<dbReference type="Proteomes" id="UP000595001">
    <property type="component" value="Chromosome"/>
</dbReference>
<keyword evidence="3" id="KW-1185">Reference proteome</keyword>
<gene>
    <name evidence="2" type="ORF">I7X12_01765</name>
</gene>
<dbReference type="EMBL" id="CP065856">
    <property type="protein sequence ID" value="QPV63387.1"/>
    <property type="molecule type" value="Genomic_DNA"/>
</dbReference>
<dbReference type="KEGG" id="hlt:I7X12_01765"/>